<evidence type="ECO:0000313" key="8">
    <source>
        <dbReference type="Proteomes" id="UP000215563"/>
    </source>
</evidence>
<dbReference type="Gene3D" id="1.10.10.10">
    <property type="entry name" value="Winged helix-like DNA-binding domain superfamily/Winged helix DNA-binding domain"/>
    <property type="match status" value="1"/>
</dbReference>
<dbReference type="InterPro" id="IPR036388">
    <property type="entry name" value="WH-like_DNA-bd_sf"/>
</dbReference>
<dbReference type="Pfam" id="PF00486">
    <property type="entry name" value="Trans_reg_C"/>
    <property type="match status" value="1"/>
</dbReference>
<dbReference type="SUPFAM" id="SSF48452">
    <property type="entry name" value="TPR-like"/>
    <property type="match status" value="1"/>
</dbReference>
<evidence type="ECO:0000256" key="4">
    <source>
        <dbReference type="ARBA" id="ARBA00023163"/>
    </source>
</evidence>
<dbReference type="OrthoDB" id="3817100at2"/>
<dbReference type="Gene3D" id="1.25.40.10">
    <property type="entry name" value="Tetratricopeptide repeat domain"/>
    <property type="match status" value="1"/>
</dbReference>
<dbReference type="Pfam" id="PF03704">
    <property type="entry name" value="BTAD"/>
    <property type="match status" value="1"/>
</dbReference>
<dbReference type="GO" id="GO:0003677">
    <property type="term" value="F:DNA binding"/>
    <property type="evidence" value="ECO:0007669"/>
    <property type="project" value="UniProtKB-UniRule"/>
</dbReference>
<dbReference type="EMBL" id="NMQU01000003">
    <property type="protein sequence ID" value="OXM55617.1"/>
    <property type="molecule type" value="Genomic_DNA"/>
</dbReference>
<sequence length="252" mass="28471">MRYEVLGSLRVLDGDIPSEISARKIEKLFAALLACADRVVSFEALMAELWGEEPPRRAMACLQVYVSQLRKFLRRPDDTESPVVTRPSGYLLRLNDDELDARLFLRRMGQGRVFAKEKRHREACSAFEAALSLWRGPVMGGMRSGPIVDGFVTGLTEAKLESAAMLGESQLVLGMHREIVGRLYSLIAENPLREVFYRQLMLALYRSERQGDALKVYQAARKTLNDELGVEPCRSLRELHQSILDAEDRLAS</sequence>
<comment type="similarity">
    <text evidence="1">Belongs to the AfsR/DnrI/RedD regulatory family.</text>
</comment>
<evidence type="ECO:0000256" key="2">
    <source>
        <dbReference type="ARBA" id="ARBA00023015"/>
    </source>
</evidence>
<dbReference type="RefSeq" id="WP_020634203.1">
    <property type="nucleotide sequence ID" value="NZ_KB913032.1"/>
</dbReference>
<reference evidence="7 8" key="1">
    <citation type="submission" date="2017-07" db="EMBL/GenBank/DDBJ databases">
        <title>Amycolatopsis alba DSM 44262 Genome sequencing and assembly.</title>
        <authorList>
            <person name="Kaur N."/>
            <person name="Mayilraj S."/>
        </authorList>
    </citation>
    <scope>NUCLEOTIDE SEQUENCE [LARGE SCALE GENOMIC DNA]</scope>
    <source>
        <strain evidence="7 8">DSM 44262</strain>
    </source>
</reference>
<evidence type="ECO:0000259" key="6">
    <source>
        <dbReference type="PROSITE" id="PS51755"/>
    </source>
</evidence>
<dbReference type="AlphaFoldDB" id="A0A229S9L0"/>
<evidence type="ECO:0000256" key="5">
    <source>
        <dbReference type="PROSITE-ProRule" id="PRU01091"/>
    </source>
</evidence>
<dbReference type="SUPFAM" id="SSF46894">
    <property type="entry name" value="C-terminal effector domain of the bipartite response regulators"/>
    <property type="match status" value="1"/>
</dbReference>
<evidence type="ECO:0000256" key="3">
    <source>
        <dbReference type="ARBA" id="ARBA00023125"/>
    </source>
</evidence>
<keyword evidence="8" id="KW-1185">Reference proteome</keyword>
<protein>
    <submittedName>
        <fullName evidence="7">Activator protein</fullName>
    </submittedName>
</protein>
<accession>A0A229S9L0</accession>
<dbReference type="InterPro" id="IPR005158">
    <property type="entry name" value="BTAD"/>
</dbReference>
<gene>
    <name evidence="7" type="ORF">CFP75_00730</name>
</gene>
<organism evidence="7 8">
    <name type="scientific">Amycolatopsis alba DSM 44262</name>
    <dbReference type="NCBI Taxonomy" id="1125972"/>
    <lineage>
        <taxon>Bacteria</taxon>
        <taxon>Bacillati</taxon>
        <taxon>Actinomycetota</taxon>
        <taxon>Actinomycetes</taxon>
        <taxon>Pseudonocardiales</taxon>
        <taxon>Pseudonocardiaceae</taxon>
        <taxon>Amycolatopsis</taxon>
    </lineage>
</organism>
<keyword evidence="2" id="KW-0805">Transcription regulation</keyword>
<name>A0A229S9L0_AMYAL</name>
<keyword evidence="3 5" id="KW-0238">DNA-binding</keyword>
<dbReference type="InterPro" id="IPR016032">
    <property type="entry name" value="Sig_transdc_resp-reg_C-effctor"/>
</dbReference>
<dbReference type="SMART" id="SM00862">
    <property type="entry name" value="Trans_reg_C"/>
    <property type="match status" value="1"/>
</dbReference>
<dbReference type="CDD" id="cd15831">
    <property type="entry name" value="BTAD"/>
    <property type="match status" value="1"/>
</dbReference>
<dbReference type="InterPro" id="IPR001867">
    <property type="entry name" value="OmpR/PhoB-type_DNA-bd"/>
</dbReference>
<evidence type="ECO:0000313" key="7">
    <source>
        <dbReference type="EMBL" id="OXM55617.1"/>
    </source>
</evidence>
<feature type="domain" description="OmpR/PhoB-type" evidence="6">
    <location>
        <begin position="1"/>
        <end position="94"/>
    </location>
</feature>
<dbReference type="Proteomes" id="UP000215563">
    <property type="component" value="Unassembled WGS sequence"/>
</dbReference>
<dbReference type="PANTHER" id="PTHR35807:SF1">
    <property type="entry name" value="TRANSCRIPTIONAL REGULATOR REDD"/>
    <property type="match status" value="1"/>
</dbReference>
<comment type="caution">
    <text evidence="7">The sequence shown here is derived from an EMBL/GenBank/DDBJ whole genome shotgun (WGS) entry which is preliminary data.</text>
</comment>
<feature type="DNA-binding region" description="OmpR/PhoB-type" evidence="5">
    <location>
        <begin position="1"/>
        <end position="94"/>
    </location>
</feature>
<dbReference type="PROSITE" id="PS51755">
    <property type="entry name" value="OMPR_PHOB"/>
    <property type="match status" value="1"/>
</dbReference>
<dbReference type="GO" id="GO:0006355">
    <property type="term" value="P:regulation of DNA-templated transcription"/>
    <property type="evidence" value="ECO:0007669"/>
    <property type="project" value="InterPro"/>
</dbReference>
<keyword evidence="4" id="KW-0804">Transcription</keyword>
<dbReference type="InterPro" id="IPR011990">
    <property type="entry name" value="TPR-like_helical_dom_sf"/>
</dbReference>
<dbReference type="InterPro" id="IPR051677">
    <property type="entry name" value="AfsR-DnrI-RedD_regulator"/>
</dbReference>
<dbReference type="SMART" id="SM01043">
    <property type="entry name" value="BTAD"/>
    <property type="match status" value="1"/>
</dbReference>
<dbReference type="GO" id="GO:0000160">
    <property type="term" value="P:phosphorelay signal transduction system"/>
    <property type="evidence" value="ECO:0007669"/>
    <property type="project" value="InterPro"/>
</dbReference>
<dbReference type="PANTHER" id="PTHR35807">
    <property type="entry name" value="TRANSCRIPTIONAL REGULATOR REDD-RELATED"/>
    <property type="match status" value="1"/>
</dbReference>
<proteinExistence type="inferred from homology"/>
<evidence type="ECO:0000256" key="1">
    <source>
        <dbReference type="ARBA" id="ARBA00005820"/>
    </source>
</evidence>